<dbReference type="HOGENOM" id="CLU_2410721_0_0_4"/>
<protein>
    <submittedName>
        <fullName evidence="1">Uncharacterized protein</fullName>
    </submittedName>
</protein>
<dbReference type="AlphaFoldDB" id="A1VV14"/>
<evidence type="ECO:0000313" key="1">
    <source>
        <dbReference type="EMBL" id="ABM39492.1"/>
    </source>
</evidence>
<dbReference type="KEGG" id="pna:Pnap_4209"/>
<reference evidence="2" key="1">
    <citation type="journal article" date="2009" name="Environ. Microbiol.">
        <title>The genome of Polaromonas naphthalenivorans strain CJ2, isolated from coal tar-contaminated sediment, reveals physiological and metabolic versatility and evolution through extensive horizontal gene transfer.</title>
        <authorList>
            <person name="Yagi J.M."/>
            <person name="Sims D."/>
            <person name="Brettin T."/>
            <person name="Bruce D."/>
            <person name="Madsen E.L."/>
        </authorList>
    </citation>
    <scope>NUCLEOTIDE SEQUENCE [LARGE SCALE GENOMIC DNA]</scope>
    <source>
        <strain evidence="2">CJ2</strain>
        <plasmid evidence="2">Plasmid pPNAP01</plasmid>
    </source>
</reference>
<sequence>MGVSLLFQGNVMAHPKTAQSVSKKPVRVISPRVTIFRPGFTEVDEWRSALPNEALHVFSNFTGSLDAPEVMPAGGMRKSAYGGKTLFAFRSL</sequence>
<gene>
    <name evidence="1" type="ordered locus">Pnap_4209</name>
</gene>
<keyword evidence="2" id="KW-1185">Reference proteome</keyword>
<organism evidence="1 2">
    <name type="scientific">Polaromonas naphthalenivorans (strain CJ2)</name>
    <dbReference type="NCBI Taxonomy" id="365044"/>
    <lineage>
        <taxon>Bacteria</taxon>
        <taxon>Pseudomonadati</taxon>
        <taxon>Pseudomonadota</taxon>
        <taxon>Betaproteobacteria</taxon>
        <taxon>Burkholderiales</taxon>
        <taxon>Comamonadaceae</taxon>
        <taxon>Polaromonas</taxon>
    </lineage>
</organism>
<name>A1VV14_POLNA</name>
<geneLocation type="plasmid" evidence="1 2">
    <name>pPNAP01</name>
</geneLocation>
<dbReference type="Proteomes" id="UP000000644">
    <property type="component" value="Plasmid pPNAP01"/>
</dbReference>
<dbReference type="EMBL" id="CP000530">
    <property type="protein sequence ID" value="ABM39492.1"/>
    <property type="molecule type" value="Genomic_DNA"/>
</dbReference>
<keyword evidence="1" id="KW-0614">Plasmid</keyword>
<evidence type="ECO:0000313" key="2">
    <source>
        <dbReference type="Proteomes" id="UP000000644"/>
    </source>
</evidence>
<accession>A1VV14</accession>
<proteinExistence type="predicted"/>